<proteinExistence type="predicted"/>
<dbReference type="Ensembl" id="ENSSDAT00000031458.1">
    <property type="protein sequence ID" value="ENSSDAP00000027533.1"/>
    <property type="gene ID" value="ENSSDAG00000024929.1"/>
</dbReference>
<evidence type="ECO:0000313" key="2">
    <source>
        <dbReference type="Proteomes" id="UP000694422"/>
    </source>
</evidence>
<dbReference type="Ensembl" id="ENSSDAT00000011721.1">
    <property type="protein sequence ID" value="ENSSDAP00000010321.1"/>
    <property type="gene ID" value="ENSSDAG00000009394.1"/>
</dbReference>
<organism evidence="1 2">
    <name type="scientific">Spermophilus dauricus</name>
    <name type="common">Daurian ground squirrel</name>
    <dbReference type="NCBI Taxonomy" id="99837"/>
    <lineage>
        <taxon>Eukaryota</taxon>
        <taxon>Metazoa</taxon>
        <taxon>Chordata</taxon>
        <taxon>Craniata</taxon>
        <taxon>Vertebrata</taxon>
        <taxon>Euteleostomi</taxon>
        <taxon>Mammalia</taxon>
        <taxon>Eutheria</taxon>
        <taxon>Euarchontoglires</taxon>
        <taxon>Glires</taxon>
        <taxon>Rodentia</taxon>
        <taxon>Sciuromorpha</taxon>
        <taxon>Sciuridae</taxon>
        <taxon>Xerinae</taxon>
        <taxon>Marmotini</taxon>
        <taxon>Spermophilus</taxon>
    </lineage>
</organism>
<accession>A0A8C9QUX8</accession>
<dbReference type="AlphaFoldDB" id="A0A8C9QUX8"/>
<evidence type="ECO:0000313" key="1">
    <source>
        <dbReference type="Ensembl" id="ENSSDAP00000027533.1"/>
    </source>
</evidence>
<name>A0A8C9QUX8_SPEDA</name>
<protein>
    <submittedName>
        <fullName evidence="1">Uncharacterized protein</fullName>
    </submittedName>
</protein>
<keyword evidence="2" id="KW-1185">Reference proteome</keyword>
<sequence>MLWYIFPIGSHPAFRVASGNFSPTSLAGIYESSLSGHLAGKDTKEQNAIDTWRREK</sequence>
<dbReference type="Proteomes" id="UP000694422">
    <property type="component" value="Unplaced"/>
</dbReference>
<reference evidence="1" key="1">
    <citation type="submission" date="2025-05" db="UniProtKB">
        <authorList>
            <consortium name="Ensembl"/>
        </authorList>
    </citation>
    <scope>IDENTIFICATION</scope>
</reference>